<dbReference type="Proteomes" id="UP000800092">
    <property type="component" value="Unassembled WGS sequence"/>
</dbReference>
<evidence type="ECO:0000256" key="3">
    <source>
        <dbReference type="ARBA" id="ARBA00022989"/>
    </source>
</evidence>
<proteinExistence type="predicted"/>
<reference evidence="7" key="1">
    <citation type="journal article" date="2020" name="Stud. Mycol.">
        <title>101 Dothideomycetes genomes: a test case for predicting lifestyles and emergence of pathogens.</title>
        <authorList>
            <person name="Haridas S."/>
            <person name="Albert R."/>
            <person name="Binder M."/>
            <person name="Bloem J."/>
            <person name="Labutti K."/>
            <person name="Salamov A."/>
            <person name="Andreopoulos B."/>
            <person name="Baker S."/>
            <person name="Barry K."/>
            <person name="Bills G."/>
            <person name="Bluhm B."/>
            <person name="Cannon C."/>
            <person name="Castanera R."/>
            <person name="Culley D."/>
            <person name="Daum C."/>
            <person name="Ezra D."/>
            <person name="Gonzalez J."/>
            <person name="Henrissat B."/>
            <person name="Kuo A."/>
            <person name="Liang C."/>
            <person name="Lipzen A."/>
            <person name="Lutzoni F."/>
            <person name="Magnuson J."/>
            <person name="Mondo S."/>
            <person name="Nolan M."/>
            <person name="Ohm R."/>
            <person name="Pangilinan J."/>
            <person name="Park H.-J."/>
            <person name="Ramirez L."/>
            <person name="Alfaro M."/>
            <person name="Sun H."/>
            <person name="Tritt A."/>
            <person name="Yoshinaga Y."/>
            <person name="Zwiers L.-H."/>
            <person name="Turgeon B."/>
            <person name="Goodwin S."/>
            <person name="Spatafora J."/>
            <person name="Crous P."/>
            <person name="Grigoriev I."/>
        </authorList>
    </citation>
    <scope>NUCLEOTIDE SEQUENCE</scope>
    <source>
        <strain evidence="7">Tuck. ex Michener</strain>
    </source>
</reference>
<feature type="compositionally biased region" description="Pro residues" evidence="5">
    <location>
        <begin position="480"/>
        <end position="497"/>
    </location>
</feature>
<keyword evidence="4 6" id="KW-0472">Membrane</keyword>
<feature type="transmembrane region" description="Helical" evidence="6">
    <location>
        <begin position="201"/>
        <end position="225"/>
    </location>
</feature>
<gene>
    <name evidence="7" type="ORF">EV356DRAFT_513627</name>
</gene>
<dbReference type="PANTHER" id="PTHR23423">
    <property type="entry name" value="ORGANIC SOLUTE TRANSPORTER-RELATED"/>
    <property type="match status" value="1"/>
</dbReference>
<evidence type="ECO:0000256" key="5">
    <source>
        <dbReference type="SAM" id="MobiDB-lite"/>
    </source>
</evidence>
<evidence type="ECO:0000313" key="7">
    <source>
        <dbReference type="EMBL" id="KAF2235742.1"/>
    </source>
</evidence>
<feature type="transmembrane region" description="Helical" evidence="6">
    <location>
        <begin position="96"/>
        <end position="114"/>
    </location>
</feature>
<keyword evidence="3 6" id="KW-1133">Transmembrane helix</keyword>
<feature type="transmembrane region" description="Helical" evidence="6">
    <location>
        <begin position="63"/>
        <end position="84"/>
    </location>
</feature>
<dbReference type="InterPro" id="IPR005178">
    <property type="entry name" value="Ostalpha/TMEM184C"/>
</dbReference>
<feature type="transmembrane region" description="Helical" evidence="6">
    <location>
        <begin position="280"/>
        <end position="304"/>
    </location>
</feature>
<dbReference type="AlphaFoldDB" id="A0A6A6HCL9"/>
<feature type="transmembrane region" description="Helical" evidence="6">
    <location>
        <begin position="27"/>
        <end position="51"/>
    </location>
</feature>
<keyword evidence="2 6" id="KW-0812">Transmembrane</keyword>
<comment type="subcellular location">
    <subcellularLocation>
        <location evidence="1">Membrane</location>
        <topology evidence="1">Multi-pass membrane protein</topology>
    </subcellularLocation>
</comment>
<sequence length="573" mass="64529">MSHCNSTLDHQLISEKAIWHGMTTHEFGLVFCAVFGGISVLIGFYLIMMHATHYLKPWEQKHIIRILLMIPVYSFVSFLSYVFYTKAIYFEVIRDCYEAFAIAAFFTLLCNYIAPNLHDQKEFFRTLIPKNWFWEFFWLQRLTGGQDKGPLRRPKSGLTWFNVIWLSIFQYCFVRVLFTLVSCLSEFFNRYCEDSLNPAFAHIWVEAFESVSVLIAMTCVIQFYIQLKDDLAEHRPFLKVACIKLVIFLSFWQELLLSMLSSSSGPLKPSDKIAYADIKVGIPSMLLCAEMAIFAVLHVFAFPWKPYSKKHNKLMDDPINAPGLGYSGAEPEYQGGFLGWKALLDAFNPWDIIKAIGRSFRWLFVGRKHRKNDSSYEYAARVASQEQNGGSSSKLNDDVAQQQSYAPPTTNFSDPDSKQAPPYSDGAADFELRPTNTHNSDDYGDHTGLLSHAQADPSSSYPPRDLGPLHDANPYSTSEPPYPPPPSSNYPSHPPAHPLAGAMRTDSVGLERPGMAITTQPQTHLGGSGVQNLPPPQQQQARGEDWDIWNGAAGAGLESPEEWHHGRGAGSAR</sequence>
<dbReference type="SMART" id="SM01417">
    <property type="entry name" value="Solute_trans_a"/>
    <property type="match status" value="1"/>
</dbReference>
<dbReference type="EMBL" id="ML991789">
    <property type="protein sequence ID" value="KAF2235742.1"/>
    <property type="molecule type" value="Genomic_DNA"/>
</dbReference>
<evidence type="ECO:0000256" key="2">
    <source>
        <dbReference type="ARBA" id="ARBA00022692"/>
    </source>
</evidence>
<name>A0A6A6HCL9_VIRVR</name>
<keyword evidence="8" id="KW-1185">Reference proteome</keyword>
<protein>
    <submittedName>
        <fullName evidence="7">DUF300-domain-containing protein</fullName>
    </submittedName>
</protein>
<evidence type="ECO:0000256" key="1">
    <source>
        <dbReference type="ARBA" id="ARBA00004141"/>
    </source>
</evidence>
<feature type="compositionally biased region" description="Polar residues" evidence="5">
    <location>
        <begin position="385"/>
        <end position="414"/>
    </location>
</feature>
<feature type="region of interest" description="Disordered" evidence="5">
    <location>
        <begin position="385"/>
        <end position="502"/>
    </location>
</feature>
<evidence type="ECO:0000256" key="6">
    <source>
        <dbReference type="SAM" id="Phobius"/>
    </source>
</evidence>
<dbReference type="Pfam" id="PF03619">
    <property type="entry name" value="Solute_trans_a"/>
    <property type="match status" value="1"/>
</dbReference>
<organism evidence="7 8">
    <name type="scientific">Viridothelium virens</name>
    <name type="common">Speckled blister lichen</name>
    <name type="synonym">Trypethelium virens</name>
    <dbReference type="NCBI Taxonomy" id="1048519"/>
    <lineage>
        <taxon>Eukaryota</taxon>
        <taxon>Fungi</taxon>
        <taxon>Dikarya</taxon>
        <taxon>Ascomycota</taxon>
        <taxon>Pezizomycotina</taxon>
        <taxon>Dothideomycetes</taxon>
        <taxon>Dothideomycetes incertae sedis</taxon>
        <taxon>Trypetheliales</taxon>
        <taxon>Trypetheliaceae</taxon>
        <taxon>Viridothelium</taxon>
    </lineage>
</organism>
<dbReference type="GO" id="GO:0016020">
    <property type="term" value="C:membrane"/>
    <property type="evidence" value="ECO:0007669"/>
    <property type="project" value="UniProtKB-SubCell"/>
</dbReference>
<accession>A0A6A6HCL9</accession>
<feature type="region of interest" description="Disordered" evidence="5">
    <location>
        <begin position="518"/>
        <end position="573"/>
    </location>
</feature>
<evidence type="ECO:0000313" key="8">
    <source>
        <dbReference type="Proteomes" id="UP000800092"/>
    </source>
</evidence>
<dbReference type="OrthoDB" id="5348404at2759"/>
<feature type="transmembrane region" description="Helical" evidence="6">
    <location>
        <begin position="237"/>
        <end position="260"/>
    </location>
</feature>
<feature type="transmembrane region" description="Helical" evidence="6">
    <location>
        <begin position="158"/>
        <end position="181"/>
    </location>
</feature>
<evidence type="ECO:0000256" key="4">
    <source>
        <dbReference type="ARBA" id="ARBA00023136"/>
    </source>
</evidence>